<accession>A0A854QE74</accession>
<protein>
    <submittedName>
        <fullName evidence="3">Protein FAM50</fullName>
    </submittedName>
</protein>
<reference evidence="3 4" key="1">
    <citation type="submission" date="2017-06" db="EMBL/GenBank/DDBJ databases">
        <title>Global population genomics of the pathogenic fungus Cryptococcus neoformans var. grubii.</title>
        <authorList>
            <person name="Cuomo C."/>
            <person name="Litvintseva A."/>
            <person name="Chen Y."/>
            <person name="Young S."/>
            <person name="Zeng Q."/>
            <person name="Chapman S."/>
            <person name="Gujja S."/>
            <person name="Saif S."/>
            <person name="Birren B."/>
        </authorList>
    </citation>
    <scope>NUCLEOTIDE SEQUENCE [LARGE SCALE GENOMIC DNA]</scope>
    <source>
        <strain evidence="3 4">Tu259-1</strain>
    </source>
</reference>
<dbReference type="OrthoDB" id="1562195at2759"/>
<evidence type="ECO:0000259" key="2">
    <source>
        <dbReference type="Pfam" id="PF04921"/>
    </source>
</evidence>
<feature type="compositionally biased region" description="Basic residues" evidence="1">
    <location>
        <begin position="97"/>
        <end position="106"/>
    </location>
</feature>
<dbReference type="InterPro" id="IPR007005">
    <property type="entry name" value="XAP5"/>
</dbReference>
<dbReference type="GO" id="GO:0005634">
    <property type="term" value="C:nucleus"/>
    <property type="evidence" value="ECO:0007669"/>
    <property type="project" value="InterPro"/>
</dbReference>
<dbReference type="EMBL" id="AMKT01000044">
    <property type="protein sequence ID" value="OXG20899.1"/>
    <property type="molecule type" value="Genomic_DNA"/>
</dbReference>
<organism evidence="3 4">
    <name type="scientific">Cryptococcus neoformans Tu259-1</name>
    <dbReference type="NCBI Taxonomy" id="1230072"/>
    <lineage>
        <taxon>Eukaryota</taxon>
        <taxon>Fungi</taxon>
        <taxon>Dikarya</taxon>
        <taxon>Basidiomycota</taxon>
        <taxon>Agaricomycotina</taxon>
        <taxon>Tremellomycetes</taxon>
        <taxon>Tremellales</taxon>
        <taxon>Cryptococcaceae</taxon>
        <taxon>Cryptococcus</taxon>
        <taxon>Cryptococcus neoformans species complex</taxon>
    </lineage>
</organism>
<sequence>MSGPPEESRRHLILAKQREKEAAEHQRQKEALLKESQRDHTADRFVGVSENLDERLIKTTVGLVTLSDFKKTKDDLEEQQRKLAAQVQSEKTASAAKVKKARKKERTSKLSFADEEEENEDETSKGGVKRLREDESDAHIRKKFTKNPGVDTSFLPDRNRELQEAEERERLRKEWLAQQEKIKAESIEITYSYWDGSGHRKAVECKKGDDIATFLAKCRQQFPELRGTSVENLMYIKEDLIIPHHYTFYDFIINKARGKSGPLFNFDVHDDVRLIQDATVEKDESHAGKVVERSWYNRFKHVSVLITIYYNCMPISIIQMLFADLSRI</sequence>
<feature type="compositionally biased region" description="Basic and acidic residues" evidence="1">
    <location>
        <begin position="130"/>
        <end position="139"/>
    </location>
</feature>
<feature type="domain" description="FAM50A/XAP5 C-terminal" evidence="2">
    <location>
        <begin position="185"/>
        <end position="302"/>
    </location>
</feature>
<name>A0A854QE74_CRYNE</name>
<evidence type="ECO:0000256" key="1">
    <source>
        <dbReference type="SAM" id="MobiDB-lite"/>
    </source>
</evidence>
<proteinExistence type="predicted"/>
<comment type="caution">
    <text evidence="3">The sequence shown here is derived from an EMBL/GenBank/DDBJ whole genome shotgun (WGS) entry which is preliminary data.</text>
</comment>
<evidence type="ECO:0000313" key="3">
    <source>
        <dbReference type="EMBL" id="OXG20899.1"/>
    </source>
</evidence>
<dbReference type="InterPro" id="IPR048337">
    <property type="entry name" value="FAM50A/XAP5_C"/>
</dbReference>
<dbReference type="Pfam" id="PF04921">
    <property type="entry name" value="XAP5"/>
    <property type="match status" value="1"/>
</dbReference>
<evidence type="ECO:0000313" key="4">
    <source>
        <dbReference type="Proteomes" id="UP000199727"/>
    </source>
</evidence>
<dbReference type="PANTHER" id="PTHR12722:SF0">
    <property type="entry name" value="PROTEIN FAM50A"/>
    <property type="match status" value="1"/>
</dbReference>
<gene>
    <name evidence="3" type="ORF">C361_03878</name>
</gene>
<feature type="region of interest" description="Disordered" evidence="1">
    <location>
        <begin position="1"/>
        <end position="40"/>
    </location>
</feature>
<dbReference type="AlphaFoldDB" id="A0A854QE74"/>
<dbReference type="Proteomes" id="UP000199727">
    <property type="component" value="Unassembled WGS sequence"/>
</dbReference>
<dbReference type="GO" id="GO:0006325">
    <property type="term" value="P:chromatin organization"/>
    <property type="evidence" value="ECO:0007669"/>
    <property type="project" value="TreeGrafter"/>
</dbReference>
<feature type="region of interest" description="Disordered" evidence="1">
    <location>
        <begin position="85"/>
        <end position="159"/>
    </location>
</feature>
<dbReference type="PANTHER" id="PTHR12722">
    <property type="entry name" value="XAP-5 PROTEIN-RELATED"/>
    <property type="match status" value="1"/>
</dbReference>